<dbReference type="InterPro" id="IPR019585">
    <property type="entry name" value="Rpn7/CSN1"/>
</dbReference>
<evidence type="ECO:0000259" key="10">
    <source>
        <dbReference type="PROSITE" id="PS50250"/>
    </source>
</evidence>
<dbReference type="PROSITE" id="PS50250">
    <property type="entry name" value="PCI"/>
    <property type="match status" value="1"/>
</dbReference>
<keyword evidence="6" id="KW-0736">Signalosome</keyword>
<keyword evidence="5" id="KW-0963">Cytoplasm</keyword>
<comment type="subunit">
    <text evidence="4">Component of the COP9 signalosome (CSN) complex.</text>
</comment>
<dbReference type="GO" id="GO:0008180">
    <property type="term" value="C:COP9 signalosome"/>
    <property type="evidence" value="ECO:0007669"/>
    <property type="project" value="UniProtKB-KW"/>
</dbReference>
<evidence type="ECO:0000256" key="7">
    <source>
        <dbReference type="ARBA" id="ARBA00023242"/>
    </source>
</evidence>
<keyword evidence="12" id="KW-1185">Reference proteome</keyword>
<evidence type="ECO:0000256" key="8">
    <source>
        <dbReference type="ARBA" id="ARBA00067814"/>
    </source>
</evidence>
<evidence type="ECO:0000313" key="11">
    <source>
        <dbReference type="EMBL" id="KAG9246270.1"/>
    </source>
</evidence>
<feature type="region of interest" description="Disordered" evidence="9">
    <location>
        <begin position="434"/>
        <end position="470"/>
    </location>
</feature>
<comment type="subcellular location">
    <subcellularLocation>
        <location evidence="2">Cytoplasm</location>
    </subcellularLocation>
    <subcellularLocation>
        <location evidence="1">Nucleus</location>
    </subcellularLocation>
</comment>
<comment type="caution">
    <text evidence="11">The sequence shown here is derived from an EMBL/GenBank/DDBJ whole genome shotgun (WGS) entry which is preliminary data.</text>
</comment>
<dbReference type="AlphaFoldDB" id="A0A9P8CH16"/>
<comment type="similarity">
    <text evidence="3">Belongs to the CSN1 family.</text>
</comment>
<dbReference type="PANTHER" id="PTHR14145:SF2">
    <property type="entry name" value="COP9 SIGNALOSOME COMPLEX SUBUNIT 1"/>
    <property type="match status" value="1"/>
</dbReference>
<proteinExistence type="inferred from homology"/>
<gene>
    <name evidence="11" type="ORF">BJ878DRAFT_497864</name>
</gene>
<dbReference type="InterPro" id="IPR036390">
    <property type="entry name" value="WH_DNA-bd_sf"/>
</dbReference>
<dbReference type="Proteomes" id="UP000887226">
    <property type="component" value="Unassembled WGS sequence"/>
</dbReference>
<dbReference type="GO" id="GO:0005737">
    <property type="term" value="C:cytoplasm"/>
    <property type="evidence" value="ECO:0007669"/>
    <property type="project" value="UniProtKB-SubCell"/>
</dbReference>
<evidence type="ECO:0000256" key="4">
    <source>
        <dbReference type="ARBA" id="ARBA00011098"/>
    </source>
</evidence>
<accession>A0A9P8CH16</accession>
<evidence type="ECO:0000256" key="2">
    <source>
        <dbReference type="ARBA" id="ARBA00004496"/>
    </source>
</evidence>
<dbReference type="SUPFAM" id="SSF46785">
    <property type="entry name" value="Winged helix' DNA-binding domain"/>
    <property type="match status" value="1"/>
</dbReference>
<dbReference type="InterPro" id="IPR045135">
    <property type="entry name" value="Rpn7_N"/>
</dbReference>
<reference evidence="11" key="1">
    <citation type="journal article" date="2021" name="IMA Fungus">
        <title>Genomic characterization of three marine fungi, including Emericellopsis atlantica sp. nov. with signatures of a generalist lifestyle and marine biomass degradation.</title>
        <authorList>
            <person name="Hagestad O.C."/>
            <person name="Hou L."/>
            <person name="Andersen J.H."/>
            <person name="Hansen E.H."/>
            <person name="Altermark B."/>
            <person name="Li C."/>
            <person name="Kuhnert E."/>
            <person name="Cox R.J."/>
            <person name="Crous P.W."/>
            <person name="Spatafora J.W."/>
            <person name="Lail K."/>
            <person name="Amirebrahimi M."/>
            <person name="Lipzen A."/>
            <person name="Pangilinan J."/>
            <person name="Andreopoulos W."/>
            <person name="Hayes R.D."/>
            <person name="Ng V."/>
            <person name="Grigoriev I.V."/>
            <person name="Jackson S.A."/>
            <person name="Sutton T.D.S."/>
            <person name="Dobson A.D.W."/>
            <person name="Rama T."/>
        </authorList>
    </citation>
    <scope>NUCLEOTIDE SEQUENCE</scope>
    <source>
        <strain evidence="11">TRa3180A</strain>
    </source>
</reference>
<keyword evidence="7" id="KW-0539">Nucleus</keyword>
<evidence type="ECO:0000256" key="3">
    <source>
        <dbReference type="ARBA" id="ARBA00008793"/>
    </source>
</evidence>
<dbReference type="EMBL" id="MU253811">
    <property type="protein sequence ID" value="KAG9246270.1"/>
    <property type="molecule type" value="Genomic_DNA"/>
</dbReference>
<dbReference type="SMART" id="SM00088">
    <property type="entry name" value="PINT"/>
    <property type="match status" value="1"/>
</dbReference>
<dbReference type="FunFam" id="1.25.40.570:FF:000022">
    <property type="entry name" value="COP9 signalosome complex subunit 1"/>
    <property type="match status" value="1"/>
</dbReference>
<evidence type="ECO:0000313" key="12">
    <source>
        <dbReference type="Proteomes" id="UP000887226"/>
    </source>
</evidence>
<dbReference type="Gene3D" id="1.25.40.570">
    <property type="match status" value="1"/>
</dbReference>
<evidence type="ECO:0000256" key="9">
    <source>
        <dbReference type="SAM" id="MobiDB-lite"/>
    </source>
</evidence>
<dbReference type="InterPro" id="IPR000717">
    <property type="entry name" value="PCI_dom"/>
</dbReference>
<sequence>MAGESVSNTGKRKGSTVNEPPKLDLECYIHNYSGRTRIQRLIHIGKYSAYLGVDALKLATKEAKETRDLKRYLKALNYLRHIAPNEPEAKNDQVWCEQSERENQAKSAHLEAQLKSYKNNLIKESVRMGNEDLGNHYQSIGELGKSYEAFSRMRQDISQAKQVIDISRHLIEVGIEQSNFNGIHSNIQKIRGIQGSAEDEKAIQPFISAAEGLVRLNGSEYKMAARAFLNTDAGMGTSCSTIISPNDIATYGGICALASMDRNEIQTRVLENSSFRAYLELEPHIRKAITFFVNSRYSACLSILESYRNDYLLDIHLQKHVDTLYSQIRAKSIVQYFIPFSCVTLDSLNDAFASSDPNSTIEKELAGMIERKELDGRIDTQNRLLTSVFQVPREALQNNALDTAKKYEREARLRIQHMNIVGAELEVKGAKKQQGGHGSIVGSFDADDGGYGGGPWNESARQLRSRPTPW</sequence>
<dbReference type="PANTHER" id="PTHR14145">
    <property type="entry name" value="26S PROTESOME SUBUNIT 6"/>
    <property type="match status" value="1"/>
</dbReference>
<dbReference type="Pfam" id="PF01399">
    <property type="entry name" value="PCI"/>
    <property type="match status" value="1"/>
</dbReference>
<feature type="domain" description="PCI" evidence="10">
    <location>
        <begin position="220"/>
        <end position="392"/>
    </location>
</feature>
<dbReference type="Pfam" id="PF10602">
    <property type="entry name" value="RPN7"/>
    <property type="match status" value="1"/>
</dbReference>
<dbReference type="OrthoDB" id="422427at2759"/>
<name>A0A9P8CH16_9HELO</name>
<protein>
    <recommendedName>
        <fullName evidence="8">COP9 signalosome complex subunit 1</fullName>
    </recommendedName>
</protein>
<evidence type="ECO:0000256" key="5">
    <source>
        <dbReference type="ARBA" id="ARBA00022490"/>
    </source>
</evidence>
<evidence type="ECO:0000256" key="6">
    <source>
        <dbReference type="ARBA" id="ARBA00022790"/>
    </source>
</evidence>
<organism evidence="11 12">
    <name type="scientific">Calycina marina</name>
    <dbReference type="NCBI Taxonomy" id="1763456"/>
    <lineage>
        <taxon>Eukaryota</taxon>
        <taxon>Fungi</taxon>
        <taxon>Dikarya</taxon>
        <taxon>Ascomycota</taxon>
        <taxon>Pezizomycotina</taxon>
        <taxon>Leotiomycetes</taxon>
        <taxon>Helotiales</taxon>
        <taxon>Pezizellaceae</taxon>
        <taxon>Calycina</taxon>
    </lineage>
</organism>
<evidence type="ECO:0000256" key="1">
    <source>
        <dbReference type="ARBA" id="ARBA00004123"/>
    </source>
</evidence>